<dbReference type="PANTHER" id="PTHR48086:SF8">
    <property type="entry name" value="MONOCARBOXYLIC ACID PERMEASE"/>
    <property type="match status" value="1"/>
</dbReference>
<protein>
    <submittedName>
        <fullName evidence="9">Sodium:solute symporter</fullName>
    </submittedName>
</protein>
<evidence type="ECO:0000256" key="8">
    <source>
        <dbReference type="SAM" id="Phobius"/>
    </source>
</evidence>
<evidence type="ECO:0000256" key="1">
    <source>
        <dbReference type="ARBA" id="ARBA00004141"/>
    </source>
</evidence>
<evidence type="ECO:0000256" key="3">
    <source>
        <dbReference type="ARBA" id="ARBA00022448"/>
    </source>
</evidence>
<keyword evidence="10" id="KW-1185">Reference proteome</keyword>
<evidence type="ECO:0000256" key="7">
    <source>
        <dbReference type="RuleBase" id="RU362091"/>
    </source>
</evidence>
<evidence type="ECO:0000256" key="6">
    <source>
        <dbReference type="ARBA" id="ARBA00023136"/>
    </source>
</evidence>
<feature type="transmembrane region" description="Helical" evidence="8">
    <location>
        <begin position="395"/>
        <end position="417"/>
    </location>
</feature>
<comment type="similarity">
    <text evidence="2 7">Belongs to the sodium:solute symporter (SSF) (TC 2.A.21) family.</text>
</comment>
<evidence type="ECO:0000256" key="4">
    <source>
        <dbReference type="ARBA" id="ARBA00022692"/>
    </source>
</evidence>
<comment type="caution">
    <text evidence="9">The sequence shown here is derived from an EMBL/GenBank/DDBJ whole genome shotgun (WGS) entry which is preliminary data.</text>
</comment>
<feature type="transmembrane region" description="Helical" evidence="8">
    <location>
        <begin position="156"/>
        <end position="178"/>
    </location>
</feature>
<dbReference type="Pfam" id="PF00474">
    <property type="entry name" value="SSF"/>
    <property type="match status" value="1"/>
</dbReference>
<evidence type="ECO:0000256" key="5">
    <source>
        <dbReference type="ARBA" id="ARBA00022989"/>
    </source>
</evidence>
<name>A0ABT4UV38_9PSEU</name>
<feature type="transmembrane region" description="Helical" evidence="8">
    <location>
        <begin position="79"/>
        <end position="98"/>
    </location>
</feature>
<keyword evidence="3" id="KW-0813">Transport</keyword>
<feature type="transmembrane region" description="Helical" evidence="8">
    <location>
        <begin position="424"/>
        <end position="441"/>
    </location>
</feature>
<dbReference type="PROSITE" id="PS50283">
    <property type="entry name" value="NA_SOLUT_SYMP_3"/>
    <property type="match status" value="1"/>
</dbReference>
<feature type="transmembrane region" description="Helical" evidence="8">
    <location>
        <begin position="190"/>
        <end position="215"/>
    </location>
</feature>
<dbReference type="InterPro" id="IPR038377">
    <property type="entry name" value="Na/Glc_symporter_sf"/>
</dbReference>
<keyword evidence="4 8" id="KW-0812">Transmembrane</keyword>
<dbReference type="Gene3D" id="1.20.1730.10">
    <property type="entry name" value="Sodium/glucose cotransporter"/>
    <property type="match status" value="1"/>
</dbReference>
<feature type="transmembrane region" description="Helical" evidence="8">
    <location>
        <begin position="235"/>
        <end position="264"/>
    </location>
</feature>
<dbReference type="InterPro" id="IPR050277">
    <property type="entry name" value="Sodium:Solute_Symporter"/>
</dbReference>
<gene>
    <name evidence="9" type="ORF">OU415_09090</name>
</gene>
<dbReference type="Proteomes" id="UP001210380">
    <property type="component" value="Unassembled WGS sequence"/>
</dbReference>
<proteinExistence type="inferred from homology"/>
<evidence type="ECO:0000256" key="2">
    <source>
        <dbReference type="ARBA" id="ARBA00006434"/>
    </source>
</evidence>
<feature type="transmembrane region" description="Helical" evidence="8">
    <location>
        <begin position="321"/>
        <end position="349"/>
    </location>
</feature>
<organism evidence="9 10">
    <name type="scientific">Saccharopolyspora oryzae</name>
    <dbReference type="NCBI Taxonomy" id="2997343"/>
    <lineage>
        <taxon>Bacteria</taxon>
        <taxon>Bacillati</taxon>
        <taxon>Actinomycetota</taxon>
        <taxon>Actinomycetes</taxon>
        <taxon>Pseudonocardiales</taxon>
        <taxon>Pseudonocardiaceae</taxon>
        <taxon>Saccharopolyspora</taxon>
    </lineage>
</organism>
<keyword evidence="5 8" id="KW-1133">Transmembrane helix</keyword>
<dbReference type="RefSeq" id="WP_270948162.1">
    <property type="nucleotide sequence ID" value="NZ_JAQGLA010000009.1"/>
</dbReference>
<dbReference type="PANTHER" id="PTHR48086">
    <property type="entry name" value="SODIUM/PROLINE SYMPORTER-RELATED"/>
    <property type="match status" value="1"/>
</dbReference>
<feature type="transmembrane region" description="Helical" evidence="8">
    <location>
        <begin position="461"/>
        <end position="482"/>
    </location>
</feature>
<dbReference type="InterPro" id="IPR001734">
    <property type="entry name" value="Na/solute_symporter"/>
</dbReference>
<feature type="transmembrane region" description="Helical" evidence="8">
    <location>
        <begin position="125"/>
        <end position="144"/>
    </location>
</feature>
<evidence type="ECO:0000313" key="10">
    <source>
        <dbReference type="Proteomes" id="UP001210380"/>
    </source>
</evidence>
<feature type="transmembrane region" description="Helical" evidence="8">
    <location>
        <begin position="6"/>
        <end position="25"/>
    </location>
</feature>
<evidence type="ECO:0000313" key="9">
    <source>
        <dbReference type="EMBL" id="MDA3625589.1"/>
    </source>
</evidence>
<dbReference type="EMBL" id="JAQGLA010000009">
    <property type="protein sequence ID" value="MDA3625589.1"/>
    <property type="molecule type" value="Genomic_DNA"/>
</dbReference>
<reference evidence="9 10" key="1">
    <citation type="submission" date="2022-11" db="EMBL/GenBank/DDBJ databases">
        <title>Draft genome sequence of Saccharopolyspora sp. WRP15-2 isolated from rhizosphere soils of wild rice in Thailand.</title>
        <authorList>
            <person name="Duangmal K."/>
            <person name="Kammanee S."/>
            <person name="Muangham S."/>
        </authorList>
    </citation>
    <scope>NUCLEOTIDE SEQUENCE [LARGE SCALE GENOMIC DNA]</scope>
    <source>
        <strain evidence="9 10">WRP15-2</strain>
    </source>
</reference>
<keyword evidence="6 8" id="KW-0472">Membrane</keyword>
<feature type="transmembrane region" description="Helical" evidence="8">
    <location>
        <begin position="370"/>
        <end position="389"/>
    </location>
</feature>
<accession>A0ABT4UV38</accession>
<sequence>MDNVVAVVTCAVVVLAGSVGTLVAARRSACGRVPDDLAGWALAGRRHGGGLMWCLLGGTIYTAYTFTAVPGAVFSSGAIGFYAVPYTVLSCAIGFVLLPRLVSVARAHGYVTVADFVRGRYGSPLLALAVALTGIFATMPYVALQLIGIRAVLTVLGLYSGGMAGDLVLAVVFAILALSTYRYGLRAPVFAAVIKAVLVVACTVVVAALAVAKLGTPPEILERAGGAEVLALSPALWPAFASLALGSALALFAFPHVLMVAFSARGPDVLRRTSGGLLGWAGMLAVFALLGVAALAAGVVLPPGQSELAVPVLMGVLAPSWLAGILFGVLVVAALVPAAVMSMGAAALFARNVYVEFVNPTATDAQEARMARLTSLVVKIGALAFALGLRDQAAINLHLLGAVWVLQTLPMIVLGLLRHTPRPFALLAGWLTGMVAGTVLVNEGGFTPLVVVHFGQFTAHVYTGIVALAVNIAVTAATQALLRGLRVPRAPSGVIHPIHPPRVLREGVRRRDSGIS</sequence>
<comment type="subcellular location">
    <subcellularLocation>
        <location evidence="1">Membrane</location>
        <topology evidence="1">Multi-pass membrane protein</topology>
    </subcellularLocation>
</comment>
<feature type="transmembrane region" description="Helical" evidence="8">
    <location>
        <begin position="276"/>
        <end position="301"/>
    </location>
</feature>
<feature type="transmembrane region" description="Helical" evidence="8">
    <location>
        <begin position="50"/>
        <end position="73"/>
    </location>
</feature>